<comment type="subcellular location">
    <subcellularLocation>
        <location evidence="1">Cell membrane</location>
        <topology evidence="1">Multi-pass membrane protein</topology>
    </subcellularLocation>
</comment>
<name>A0AAE1K271_PETCI</name>
<evidence type="ECO:0000313" key="13">
    <source>
        <dbReference type="Proteomes" id="UP001286313"/>
    </source>
</evidence>
<feature type="transmembrane region" description="Helical" evidence="10">
    <location>
        <begin position="321"/>
        <end position="342"/>
    </location>
</feature>
<keyword evidence="4 10" id="KW-0812">Transmembrane</keyword>
<feature type="compositionally biased region" description="Basic and acidic residues" evidence="9">
    <location>
        <begin position="558"/>
        <end position="585"/>
    </location>
</feature>
<dbReference type="PANTHER" id="PTHR42643:SF24">
    <property type="entry name" value="IONOTROPIC RECEPTOR 60A"/>
    <property type="match status" value="1"/>
</dbReference>
<evidence type="ECO:0000259" key="11">
    <source>
        <dbReference type="Pfam" id="PF00060"/>
    </source>
</evidence>
<comment type="caution">
    <text evidence="12">The sequence shown here is derived from an EMBL/GenBank/DDBJ whole genome shotgun (WGS) entry which is preliminary data.</text>
</comment>
<keyword evidence="13" id="KW-1185">Reference proteome</keyword>
<dbReference type="InterPro" id="IPR001320">
    <property type="entry name" value="Iontro_rcpt_C"/>
</dbReference>
<evidence type="ECO:0000256" key="5">
    <source>
        <dbReference type="ARBA" id="ARBA00022989"/>
    </source>
</evidence>
<evidence type="ECO:0000313" key="12">
    <source>
        <dbReference type="EMBL" id="KAK3862387.1"/>
    </source>
</evidence>
<proteinExistence type="inferred from homology"/>
<keyword evidence="8" id="KW-0325">Glycoprotein</keyword>
<sequence length="644" mass="72405">MIDYYNLSSLGGGGVVLAGVAREGEAGSEAVRSILDSSLSSSHCTHVLLADSTLSDILEGGWSDKSMVLLQASNTSLSRLSTTVAKMRRASWCVTVVLVSRDLTFLNTFASQVRQVRMLVWETRLLLVTRLTRATVDSLLTSHWTFSMMNTMLANLDPQHGHGALSPVGPKVVMVASWSPDEGLSFHSNTQLFPNKFSNFHGATVPLTALILPPFWKVVNPKARDSWTKYSGRDCLLTKFVARALNFTFYMHKSSNIDEIMASLETTQVMLSVFRIMLIPQILARVDHTYFIDRASFTFSMARPSTKPQWQSLFYPLTLEVWFGILALIFIVPPITYMILYLEGNRHTRAALQNTSPTLETIAILLGQDVLYRLPKGDSSRMLVFVWLLFSFWMGTAYRGTLTAFLTVPDYPSRPENMEELAQAGVRCKFTQNATRFLVYFQESNLTPYRSVASRVDIVSTVLEGLHETLENNAAFFHERYNTQLMIAKHFNSRDGTTSALYVAKENVIPNYAAWMMPHDAPYKPEVDSSLLRVIESGLKEKFTEDMMSESWREIRHQKQKLQQEEAAEGHEQEAAAEGHNKQEAAEEEPISSDTDGLLKPLSIIHLQGGLWVVVLGLALSVLAFLVEKVVVCFRSTPRIKRFT</sequence>
<evidence type="ECO:0000256" key="4">
    <source>
        <dbReference type="ARBA" id="ARBA00022692"/>
    </source>
</evidence>
<protein>
    <recommendedName>
        <fullName evidence="11">Ionotropic glutamate receptor C-terminal domain-containing protein</fullName>
    </recommendedName>
</protein>
<feature type="region of interest" description="Disordered" evidence="9">
    <location>
        <begin position="558"/>
        <end position="594"/>
    </location>
</feature>
<keyword evidence="5 10" id="KW-1133">Transmembrane helix</keyword>
<keyword evidence="3" id="KW-1003">Cell membrane</keyword>
<accession>A0AAE1K271</accession>
<dbReference type="SUPFAM" id="SSF53850">
    <property type="entry name" value="Periplasmic binding protein-like II"/>
    <property type="match status" value="1"/>
</dbReference>
<keyword evidence="7" id="KW-0675">Receptor</keyword>
<feature type="transmembrane region" description="Helical" evidence="10">
    <location>
        <begin position="383"/>
        <end position="408"/>
    </location>
</feature>
<dbReference type="GO" id="GO:0050906">
    <property type="term" value="P:detection of stimulus involved in sensory perception"/>
    <property type="evidence" value="ECO:0007669"/>
    <property type="project" value="UniProtKB-ARBA"/>
</dbReference>
<comment type="similarity">
    <text evidence="2">Belongs to the glutamate-gated ion channel (TC 1.A.10.1) family.</text>
</comment>
<evidence type="ECO:0000256" key="7">
    <source>
        <dbReference type="ARBA" id="ARBA00023170"/>
    </source>
</evidence>
<dbReference type="AlphaFoldDB" id="A0AAE1K271"/>
<dbReference type="Proteomes" id="UP001286313">
    <property type="component" value="Unassembled WGS sequence"/>
</dbReference>
<reference evidence="12" key="1">
    <citation type="submission" date="2023-10" db="EMBL/GenBank/DDBJ databases">
        <title>Genome assemblies of two species of porcelain crab, Petrolisthes cinctipes and Petrolisthes manimaculis (Anomura: Porcellanidae).</title>
        <authorList>
            <person name="Angst P."/>
        </authorList>
    </citation>
    <scope>NUCLEOTIDE SEQUENCE</scope>
    <source>
        <strain evidence="12">PB745_01</strain>
        <tissue evidence="12">Gill</tissue>
    </source>
</reference>
<dbReference type="InterPro" id="IPR052192">
    <property type="entry name" value="Insect_Ionotropic_Sensory_Rcpt"/>
</dbReference>
<dbReference type="Gene3D" id="1.10.287.70">
    <property type="match status" value="1"/>
</dbReference>
<feature type="domain" description="Ionotropic glutamate receptor C-terminal" evidence="11">
    <location>
        <begin position="319"/>
        <end position="573"/>
    </location>
</feature>
<keyword evidence="6 10" id="KW-0472">Membrane</keyword>
<dbReference type="PANTHER" id="PTHR42643">
    <property type="entry name" value="IONOTROPIC RECEPTOR 20A-RELATED"/>
    <property type="match status" value="1"/>
</dbReference>
<gene>
    <name evidence="12" type="ORF">Pcinc_031755</name>
</gene>
<evidence type="ECO:0000256" key="3">
    <source>
        <dbReference type="ARBA" id="ARBA00022475"/>
    </source>
</evidence>
<dbReference type="Pfam" id="PF00060">
    <property type="entry name" value="Lig_chan"/>
    <property type="match status" value="1"/>
</dbReference>
<evidence type="ECO:0000256" key="1">
    <source>
        <dbReference type="ARBA" id="ARBA00004651"/>
    </source>
</evidence>
<feature type="transmembrane region" description="Helical" evidence="10">
    <location>
        <begin position="609"/>
        <end position="632"/>
    </location>
</feature>
<evidence type="ECO:0000256" key="6">
    <source>
        <dbReference type="ARBA" id="ARBA00023136"/>
    </source>
</evidence>
<dbReference type="GO" id="GO:0015276">
    <property type="term" value="F:ligand-gated monoatomic ion channel activity"/>
    <property type="evidence" value="ECO:0007669"/>
    <property type="project" value="InterPro"/>
</dbReference>
<evidence type="ECO:0000256" key="10">
    <source>
        <dbReference type="SAM" id="Phobius"/>
    </source>
</evidence>
<evidence type="ECO:0000256" key="2">
    <source>
        <dbReference type="ARBA" id="ARBA00008685"/>
    </source>
</evidence>
<dbReference type="EMBL" id="JAWQEG010004260">
    <property type="protein sequence ID" value="KAK3862387.1"/>
    <property type="molecule type" value="Genomic_DNA"/>
</dbReference>
<organism evidence="12 13">
    <name type="scientific">Petrolisthes cinctipes</name>
    <name type="common">Flat porcelain crab</name>
    <dbReference type="NCBI Taxonomy" id="88211"/>
    <lineage>
        <taxon>Eukaryota</taxon>
        <taxon>Metazoa</taxon>
        <taxon>Ecdysozoa</taxon>
        <taxon>Arthropoda</taxon>
        <taxon>Crustacea</taxon>
        <taxon>Multicrustacea</taxon>
        <taxon>Malacostraca</taxon>
        <taxon>Eumalacostraca</taxon>
        <taxon>Eucarida</taxon>
        <taxon>Decapoda</taxon>
        <taxon>Pleocyemata</taxon>
        <taxon>Anomura</taxon>
        <taxon>Galatheoidea</taxon>
        <taxon>Porcellanidae</taxon>
        <taxon>Petrolisthes</taxon>
    </lineage>
</organism>
<evidence type="ECO:0000256" key="8">
    <source>
        <dbReference type="ARBA" id="ARBA00023180"/>
    </source>
</evidence>
<dbReference type="GO" id="GO:0005886">
    <property type="term" value="C:plasma membrane"/>
    <property type="evidence" value="ECO:0007669"/>
    <property type="project" value="UniProtKB-SubCell"/>
</dbReference>
<evidence type="ECO:0000256" key="9">
    <source>
        <dbReference type="SAM" id="MobiDB-lite"/>
    </source>
</evidence>